<reference evidence="1 2" key="1">
    <citation type="journal article" date="2016" name="DNA Res.">
        <title>Genome sequence of Aspergillus luchuensis NBRC 4314.</title>
        <authorList>
            <person name="Yamada O."/>
            <person name="Machida M."/>
            <person name="Hosoyama A."/>
            <person name="Goto M."/>
            <person name="Takahashi T."/>
            <person name="Futagami T."/>
            <person name="Yamagata Y."/>
            <person name="Takeuchi M."/>
            <person name="Kobayashi T."/>
            <person name="Koike H."/>
            <person name="Abe K."/>
            <person name="Asai K."/>
            <person name="Arita M."/>
            <person name="Fujita N."/>
            <person name="Fukuda K."/>
            <person name="Higa K."/>
            <person name="Horikawa H."/>
            <person name="Ishikawa T."/>
            <person name="Jinno K."/>
            <person name="Kato Y."/>
            <person name="Kirimura K."/>
            <person name="Mizutani O."/>
            <person name="Nakasone K."/>
            <person name="Sano M."/>
            <person name="Shiraishi Y."/>
            <person name="Tsukahara M."/>
            <person name="Gomi K."/>
        </authorList>
    </citation>
    <scope>NUCLEOTIDE SEQUENCE [LARGE SCALE GENOMIC DNA]</scope>
    <source>
        <strain evidence="1 2">RIB 2604</strain>
    </source>
</reference>
<dbReference type="Proteomes" id="UP000075230">
    <property type="component" value="Unassembled WGS sequence"/>
</dbReference>
<sequence length="153" mass="17736">MMMHSYSPRRYRWEDLSRWHARDHATHRASNEARLIGSLLRSIVSRDQEKYTVIPESCRCNPRYGGSFTRSAQSAVNTYGARTPDAQYLGEERVSIEWRIVLSGSTRSCIIPHASCVKRRKSDRRDLRFLHSDTGIRIELSRNTAVLLPYPRA</sequence>
<reference evidence="2" key="2">
    <citation type="submission" date="2016-02" db="EMBL/GenBank/DDBJ databases">
        <title>Genome sequencing of Aspergillus luchuensis NBRC 4314.</title>
        <authorList>
            <person name="Yamada O."/>
        </authorList>
    </citation>
    <scope>NUCLEOTIDE SEQUENCE [LARGE SCALE GENOMIC DNA]</scope>
    <source>
        <strain evidence="2">RIB 2604</strain>
    </source>
</reference>
<name>A0A146FUE7_ASPKA</name>
<protein>
    <submittedName>
        <fullName evidence="1">GPI anchored transmidase</fullName>
    </submittedName>
</protein>
<dbReference type="AlphaFoldDB" id="A0A146FUE7"/>
<comment type="caution">
    <text evidence="1">The sequence shown here is derived from an EMBL/GenBank/DDBJ whole genome shotgun (WGS) entry which is preliminary data.</text>
</comment>
<proteinExistence type="predicted"/>
<organism evidence="1 2">
    <name type="scientific">Aspergillus kawachii</name>
    <name type="common">White koji mold</name>
    <name type="synonym">Aspergillus awamori var. kawachi</name>
    <dbReference type="NCBI Taxonomy" id="1069201"/>
    <lineage>
        <taxon>Eukaryota</taxon>
        <taxon>Fungi</taxon>
        <taxon>Dikarya</taxon>
        <taxon>Ascomycota</taxon>
        <taxon>Pezizomycotina</taxon>
        <taxon>Eurotiomycetes</taxon>
        <taxon>Eurotiomycetidae</taxon>
        <taxon>Eurotiales</taxon>
        <taxon>Aspergillaceae</taxon>
        <taxon>Aspergillus</taxon>
        <taxon>Aspergillus subgen. Circumdati</taxon>
    </lineage>
</organism>
<gene>
    <name evidence="1" type="ORF">RIB2604_02603370</name>
</gene>
<dbReference type="EMBL" id="BCWF01000025">
    <property type="protein sequence ID" value="GAT28692.1"/>
    <property type="molecule type" value="Genomic_DNA"/>
</dbReference>
<evidence type="ECO:0000313" key="2">
    <source>
        <dbReference type="Proteomes" id="UP000075230"/>
    </source>
</evidence>
<evidence type="ECO:0000313" key="1">
    <source>
        <dbReference type="EMBL" id="GAT28692.1"/>
    </source>
</evidence>
<accession>A0A146FUE7</accession>